<dbReference type="GO" id="GO:0003723">
    <property type="term" value="F:RNA binding"/>
    <property type="evidence" value="ECO:0007669"/>
    <property type="project" value="UniProtKB-UniRule"/>
</dbReference>
<dbReference type="PANTHER" id="PTHR10954">
    <property type="entry name" value="RIBONUCLEASE H2 SUBUNIT A"/>
    <property type="match status" value="1"/>
</dbReference>
<dbReference type="InterPro" id="IPR001352">
    <property type="entry name" value="RNase_HII/HIII"/>
</dbReference>
<keyword evidence="11 14" id="KW-0255">Endonuclease</keyword>
<comment type="subcellular location">
    <subcellularLocation>
        <location evidence="4 14">Cytoplasm</location>
    </subcellularLocation>
</comment>
<evidence type="ECO:0000256" key="6">
    <source>
        <dbReference type="ARBA" id="ARBA00012180"/>
    </source>
</evidence>
<evidence type="ECO:0000313" key="20">
    <source>
        <dbReference type="Proteomes" id="UP000006443"/>
    </source>
</evidence>
<evidence type="ECO:0000256" key="8">
    <source>
        <dbReference type="ARBA" id="ARBA00022490"/>
    </source>
</evidence>
<dbReference type="GO" id="GO:0006298">
    <property type="term" value="P:mismatch repair"/>
    <property type="evidence" value="ECO:0007669"/>
    <property type="project" value="TreeGrafter"/>
</dbReference>
<keyword evidence="12 14" id="KW-0378">Hydrolase</keyword>
<comment type="catalytic activity">
    <reaction evidence="1 14 15 16">
        <text>Endonucleolytic cleavage to 5'-phosphomonoester.</text>
        <dbReference type="EC" id="3.1.26.4"/>
    </reaction>
</comment>
<evidence type="ECO:0000256" key="10">
    <source>
        <dbReference type="ARBA" id="ARBA00022723"/>
    </source>
</evidence>
<dbReference type="GO" id="GO:0043137">
    <property type="term" value="P:DNA replication, removal of RNA primer"/>
    <property type="evidence" value="ECO:0007669"/>
    <property type="project" value="TreeGrafter"/>
</dbReference>
<evidence type="ECO:0000256" key="5">
    <source>
        <dbReference type="ARBA" id="ARBA00007383"/>
    </source>
</evidence>
<keyword evidence="9 14" id="KW-0540">Nuclease</keyword>
<dbReference type="Pfam" id="PF01351">
    <property type="entry name" value="RNase_HII"/>
    <property type="match status" value="1"/>
</dbReference>
<evidence type="ECO:0000256" key="3">
    <source>
        <dbReference type="ARBA" id="ARBA00004065"/>
    </source>
</evidence>
<keyword evidence="13 14" id="KW-0464">Manganese</keyword>
<keyword evidence="10 14" id="KW-0479">Metal-binding</keyword>
<organism evidence="19 20">
    <name type="scientific">Dethiobacter alkaliphilus AHT 1</name>
    <dbReference type="NCBI Taxonomy" id="555088"/>
    <lineage>
        <taxon>Bacteria</taxon>
        <taxon>Bacillati</taxon>
        <taxon>Bacillota</taxon>
        <taxon>Dethiobacteria</taxon>
        <taxon>Dethiobacterales</taxon>
        <taxon>Dethiobacteraceae</taxon>
        <taxon>Dethiobacter</taxon>
    </lineage>
</organism>
<dbReference type="AlphaFoldDB" id="C0GHM4"/>
<evidence type="ECO:0000259" key="18">
    <source>
        <dbReference type="PROSITE" id="PS51975"/>
    </source>
</evidence>
<dbReference type="CDD" id="cd07182">
    <property type="entry name" value="RNase_HII_bacteria_HII_like"/>
    <property type="match status" value="1"/>
</dbReference>
<evidence type="ECO:0000256" key="13">
    <source>
        <dbReference type="ARBA" id="ARBA00023211"/>
    </source>
</evidence>
<reference evidence="19 20" key="1">
    <citation type="submission" date="2009-02" db="EMBL/GenBank/DDBJ databases">
        <title>Sequencing of the draft genome and assembly of Dethiobacter alkaliphilus AHT 1.</title>
        <authorList>
            <consortium name="US DOE Joint Genome Institute (JGI-PGF)"/>
            <person name="Lucas S."/>
            <person name="Copeland A."/>
            <person name="Lapidus A."/>
            <person name="Glavina del Rio T."/>
            <person name="Dalin E."/>
            <person name="Tice H."/>
            <person name="Bruce D."/>
            <person name="Goodwin L."/>
            <person name="Pitluck S."/>
            <person name="Larimer F."/>
            <person name="Land M.L."/>
            <person name="Hauser L."/>
            <person name="Muyzer G."/>
        </authorList>
    </citation>
    <scope>NUCLEOTIDE SEQUENCE [LARGE SCALE GENOMIC DNA]</scope>
    <source>
        <strain evidence="19 20">AHT 1</strain>
    </source>
</reference>
<dbReference type="NCBIfam" id="NF000594">
    <property type="entry name" value="PRK00015.1-1"/>
    <property type="match status" value="1"/>
</dbReference>
<evidence type="ECO:0000256" key="14">
    <source>
        <dbReference type="HAMAP-Rule" id="MF_00052"/>
    </source>
</evidence>
<sequence length="260" mass="28521">MTKTKFSRMTIGEINKYLAEAAPSAEELELLSSDGRAGARSLAQRMLNKLEKERQERKRLLNMLKLERAAREKGFTYIAGVDEAGRGPLAGPVVAGAVILPDNFFLAGLNDSKKLTPQKREELYEAITSEAVAWSVGIGEVWEIDDINILQASKLAMYRALLTLSVKPDYALLDALELEELPFAQQGVVGGDGLSLSIAAASVVAKVTRDRLMCEQEKMYPGYGFSLHKGYPTAEHRSAIAKLGPCPIHRKSFLLLPENS</sequence>
<dbReference type="PANTHER" id="PTHR10954:SF18">
    <property type="entry name" value="RIBONUCLEASE HII"/>
    <property type="match status" value="1"/>
</dbReference>
<feature type="binding site" evidence="14 15">
    <location>
        <position position="174"/>
    </location>
    <ligand>
        <name>a divalent metal cation</name>
        <dbReference type="ChEBI" id="CHEBI:60240"/>
    </ligand>
</feature>
<dbReference type="InterPro" id="IPR022898">
    <property type="entry name" value="RNase_HII"/>
</dbReference>
<gene>
    <name evidence="14" type="primary">rnhB</name>
    <name evidence="19" type="ORF">DealDRAFT_1983</name>
</gene>
<feature type="domain" description="RNase H type-2" evidence="18">
    <location>
        <begin position="76"/>
        <end position="260"/>
    </location>
</feature>
<evidence type="ECO:0000256" key="12">
    <source>
        <dbReference type="ARBA" id="ARBA00022801"/>
    </source>
</evidence>
<feature type="coiled-coil region" evidence="17">
    <location>
        <begin position="36"/>
        <end position="70"/>
    </location>
</feature>
<evidence type="ECO:0000256" key="1">
    <source>
        <dbReference type="ARBA" id="ARBA00000077"/>
    </source>
</evidence>
<comment type="function">
    <text evidence="3 14 16">Endonuclease that specifically degrades the RNA of RNA-DNA hybrids.</text>
</comment>
<dbReference type="HAMAP" id="MF_00052_B">
    <property type="entry name" value="RNase_HII_B"/>
    <property type="match status" value="1"/>
</dbReference>
<dbReference type="PROSITE" id="PS51975">
    <property type="entry name" value="RNASE_H_2"/>
    <property type="match status" value="1"/>
</dbReference>
<comment type="cofactor">
    <cofactor evidence="14 15">
        <name>Mn(2+)</name>
        <dbReference type="ChEBI" id="CHEBI:29035"/>
    </cofactor>
    <cofactor evidence="14 15">
        <name>Mg(2+)</name>
        <dbReference type="ChEBI" id="CHEBI:18420"/>
    </cofactor>
    <text evidence="14 15">Manganese or magnesium. Binds 1 divalent metal ion per monomer in the absence of substrate. May bind a second metal ion after substrate binding.</text>
</comment>
<keyword evidence="8 14" id="KW-0963">Cytoplasm</keyword>
<accession>C0GHM4</accession>
<dbReference type="RefSeq" id="WP_008517034.1">
    <property type="nucleotide sequence ID" value="NZ_ACJM01000009.1"/>
</dbReference>
<dbReference type="STRING" id="555088.DealDRAFT_1983"/>
<keyword evidence="17" id="KW-0175">Coiled coil</keyword>
<comment type="similarity">
    <text evidence="5 14 16">Belongs to the RNase HII family.</text>
</comment>
<comment type="cofactor">
    <cofactor evidence="2">
        <name>Mg(2+)</name>
        <dbReference type="ChEBI" id="CHEBI:18420"/>
    </cofactor>
</comment>
<evidence type="ECO:0000256" key="16">
    <source>
        <dbReference type="RuleBase" id="RU003515"/>
    </source>
</evidence>
<name>C0GHM4_DETAL</name>
<evidence type="ECO:0000256" key="9">
    <source>
        <dbReference type="ARBA" id="ARBA00022722"/>
    </source>
</evidence>
<dbReference type="Gene3D" id="3.30.420.10">
    <property type="entry name" value="Ribonuclease H-like superfamily/Ribonuclease H"/>
    <property type="match status" value="1"/>
</dbReference>
<protein>
    <recommendedName>
        <fullName evidence="7 14">Ribonuclease HII</fullName>
        <shortName evidence="14">RNase HII</shortName>
        <ecNumber evidence="6 14">3.1.26.4</ecNumber>
    </recommendedName>
</protein>
<dbReference type="GO" id="GO:0004523">
    <property type="term" value="F:RNA-DNA hybrid ribonuclease activity"/>
    <property type="evidence" value="ECO:0007669"/>
    <property type="project" value="UniProtKB-UniRule"/>
</dbReference>
<keyword evidence="20" id="KW-1185">Reference proteome</keyword>
<evidence type="ECO:0000256" key="15">
    <source>
        <dbReference type="PROSITE-ProRule" id="PRU01319"/>
    </source>
</evidence>
<evidence type="ECO:0000256" key="17">
    <source>
        <dbReference type="SAM" id="Coils"/>
    </source>
</evidence>
<dbReference type="OrthoDB" id="9803420at2"/>
<dbReference type="GO" id="GO:0032299">
    <property type="term" value="C:ribonuclease H2 complex"/>
    <property type="evidence" value="ECO:0007669"/>
    <property type="project" value="TreeGrafter"/>
</dbReference>
<dbReference type="NCBIfam" id="NF000595">
    <property type="entry name" value="PRK00015.1-3"/>
    <property type="match status" value="1"/>
</dbReference>
<feature type="binding site" evidence="14 15">
    <location>
        <position position="83"/>
    </location>
    <ligand>
        <name>a divalent metal cation</name>
        <dbReference type="ChEBI" id="CHEBI:60240"/>
    </ligand>
</feature>
<evidence type="ECO:0000256" key="4">
    <source>
        <dbReference type="ARBA" id="ARBA00004496"/>
    </source>
</evidence>
<evidence type="ECO:0000256" key="7">
    <source>
        <dbReference type="ARBA" id="ARBA00019179"/>
    </source>
</evidence>
<dbReference type="FunFam" id="3.30.420.10:FF:000006">
    <property type="entry name" value="Ribonuclease HII"/>
    <property type="match status" value="1"/>
</dbReference>
<dbReference type="GO" id="GO:0005737">
    <property type="term" value="C:cytoplasm"/>
    <property type="evidence" value="ECO:0007669"/>
    <property type="project" value="UniProtKB-SubCell"/>
</dbReference>
<dbReference type="Proteomes" id="UP000006443">
    <property type="component" value="Unassembled WGS sequence"/>
</dbReference>
<evidence type="ECO:0000256" key="11">
    <source>
        <dbReference type="ARBA" id="ARBA00022759"/>
    </source>
</evidence>
<dbReference type="SUPFAM" id="SSF53098">
    <property type="entry name" value="Ribonuclease H-like"/>
    <property type="match status" value="1"/>
</dbReference>
<dbReference type="InterPro" id="IPR036397">
    <property type="entry name" value="RNaseH_sf"/>
</dbReference>
<dbReference type="EC" id="3.1.26.4" evidence="6 14"/>
<dbReference type="GO" id="GO:0030145">
    <property type="term" value="F:manganese ion binding"/>
    <property type="evidence" value="ECO:0007669"/>
    <property type="project" value="UniProtKB-UniRule"/>
</dbReference>
<evidence type="ECO:0000256" key="2">
    <source>
        <dbReference type="ARBA" id="ARBA00001946"/>
    </source>
</evidence>
<comment type="caution">
    <text evidence="19">The sequence shown here is derived from an EMBL/GenBank/DDBJ whole genome shotgun (WGS) entry which is preliminary data.</text>
</comment>
<feature type="binding site" evidence="14 15">
    <location>
        <position position="82"/>
    </location>
    <ligand>
        <name>a divalent metal cation</name>
        <dbReference type="ChEBI" id="CHEBI:60240"/>
    </ligand>
</feature>
<proteinExistence type="inferred from homology"/>
<dbReference type="eggNOG" id="COG0164">
    <property type="taxonomic scope" value="Bacteria"/>
</dbReference>
<dbReference type="InterPro" id="IPR024567">
    <property type="entry name" value="RNase_HII/HIII_dom"/>
</dbReference>
<evidence type="ECO:0000313" key="19">
    <source>
        <dbReference type="EMBL" id="EEG77230.1"/>
    </source>
</evidence>
<dbReference type="InterPro" id="IPR012337">
    <property type="entry name" value="RNaseH-like_sf"/>
</dbReference>
<dbReference type="EMBL" id="ACJM01000009">
    <property type="protein sequence ID" value="EEG77230.1"/>
    <property type="molecule type" value="Genomic_DNA"/>
</dbReference>